<organism evidence="1 2">
    <name type="scientific">White spot syndrome virus</name>
    <dbReference type="NCBI Taxonomy" id="342409"/>
    <lineage>
        <taxon>Viruses</taxon>
        <taxon>Viruses incertae sedis</taxon>
        <taxon>Naldaviricetes</taxon>
        <taxon>Nimaviridae</taxon>
        <taxon>Whispovirus</taxon>
    </lineage>
</organism>
<gene>
    <name evidence="1" type="ORF">wssv_00740</name>
</gene>
<proteinExistence type="predicted"/>
<dbReference type="Proteomes" id="UP000277283">
    <property type="component" value="Segment"/>
</dbReference>
<sequence length="63" mass="6728">MSLNCSSVKSRVERIKFLSVSSLNTSRSTVASLNGSEKLLILASVSSIILSVESFIARLKATP</sequence>
<name>K7WCB7_9VIRU</name>
<reference evidence="2" key="1">
    <citation type="submission" date="2012-08" db="EMBL/GenBank/DDBJ databases">
        <authorList>
            <person name="Choi T.-J."/>
        </authorList>
    </citation>
    <scope>NUCLEOTIDE SEQUENCE [LARGE SCALE GENOMIC DNA]</scope>
    <source>
        <strain evidence="2">K-LV1</strain>
    </source>
</reference>
<evidence type="ECO:0000313" key="2">
    <source>
        <dbReference type="Proteomes" id="UP000277283"/>
    </source>
</evidence>
<dbReference type="EMBL" id="JX515788">
    <property type="protein sequence ID" value="AFX59451.1"/>
    <property type="molecule type" value="Genomic_DNA"/>
</dbReference>
<evidence type="ECO:0000313" key="1">
    <source>
        <dbReference type="EMBL" id="AFX59451.1"/>
    </source>
</evidence>
<protein>
    <submittedName>
        <fullName evidence="1">Wsv074</fullName>
    </submittedName>
</protein>
<accession>K7WCB7</accession>